<dbReference type="OrthoDB" id="1357684at2"/>
<evidence type="ECO:0000259" key="1">
    <source>
        <dbReference type="Pfam" id="PF12690"/>
    </source>
</evidence>
<gene>
    <name evidence="2" type="ORF">CBW65_23430</name>
</gene>
<evidence type="ECO:0000313" key="3">
    <source>
        <dbReference type="Proteomes" id="UP000195437"/>
    </source>
</evidence>
<feature type="domain" description="Intracellular proteinase inhibitor BsuPI" evidence="1">
    <location>
        <begin position="4"/>
        <end position="107"/>
    </location>
</feature>
<dbReference type="KEGG" id="tum:CBW65_23430"/>
<dbReference type="InterPro" id="IPR020481">
    <property type="entry name" value="Intracell_prot_inh_BsuPI"/>
</dbReference>
<protein>
    <recommendedName>
        <fullName evidence="1">Intracellular proteinase inhibitor BsuPI domain-containing protein</fullName>
    </recommendedName>
</protein>
<name>A0A1Y0ISQ0_9BACL</name>
<accession>A0A1Y0ISQ0</accession>
<proteinExistence type="predicted"/>
<dbReference type="Pfam" id="PF12690">
    <property type="entry name" value="BsuPI"/>
    <property type="match status" value="1"/>
</dbReference>
<dbReference type="AlphaFoldDB" id="A0A1Y0ISQ0"/>
<organism evidence="2 3">
    <name type="scientific">Tumebacillus avium</name>
    <dbReference type="NCBI Taxonomy" id="1903704"/>
    <lineage>
        <taxon>Bacteria</taxon>
        <taxon>Bacillati</taxon>
        <taxon>Bacillota</taxon>
        <taxon>Bacilli</taxon>
        <taxon>Bacillales</taxon>
        <taxon>Alicyclobacillaceae</taxon>
        <taxon>Tumebacillus</taxon>
    </lineage>
</organism>
<dbReference type="RefSeq" id="WP_087458972.1">
    <property type="nucleotide sequence ID" value="NZ_CP021434.1"/>
</dbReference>
<reference evidence="3" key="1">
    <citation type="submission" date="2017-05" db="EMBL/GenBank/DDBJ databases">
        <authorList>
            <person name="Sung H."/>
        </authorList>
    </citation>
    <scope>NUCLEOTIDE SEQUENCE [LARGE SCALE GENOMIC DNA]</scope>
    <source>
        <strain evidence="3">AR23208</strain>
    </source>
</reference>
<evidence type="ECO:0000313" key="2">
    <source>
        <dbReference type="EMBL" id="ARU63638.1"/>
    </source>
</evidence>
<dbReference type="EMBL" id="CP021434">
    <property type="protein sequence ID" value="ARU63638.1"/>
    <property type="molecule type" value="Genomic_DNA"/>
</dbReference>
<dbReference type="InterPro" id="IPR038144">
    <property type="entry name" value="IPI"/>
</dbReference>
<dbReference type="Proteomes" id="UP000195437">
    <property type="component" value="Chromosome"/>
</dbReference>
<keyword evidence="3" id="KW-1185">Reference proteome</keyword>
<sequence>MLTVTTNKSTYAVGEAVQITLTLTNTTSSTQTYNFNTSQRYDIVVQKGGREVWRWSNGQFFLQVLGTLTLQPGESVTYTETWDQTNNNGNQVAAGTYTIVGSITSSNNPQQASTTITIQ</sequence>
<dbReference type="Gene3D" id="2.60.40.2360">
    <property type="entry name" value="Intracellular proteinase inhibitor BsuPI"/>
    <property type="match status" value="1"/>
</dbReference>